<evidence type="ECO:0000313" key="1">
    <source>
        <dbReference type="EMBL" id="CAD9336927.1"/>
    </source>
</evidence>
<reference evidence="1" key="1">
    <citation type="submission" date="2021-01" db="EMBL/GenBank/DDBJ databases">
        <authorList>
            <person name="Corre E."/>
            <person name="Pelletier E."/>
            <person name="Niang G."/>
            <person name="Scheremetjew M."/>
            <person name="Finn R."/>
            <person name="Kale V."/>
            <person name="Holt S."/>
            <person name="Cochrane G."/>
            <person name="Meng A."/>
            <person name="Brown T."/>
            <person name="Cohen L."/>
        </authorList>
    </citation>
    <scope>NUCLEOTIDE SEQUENCE</scope>
    <source>
        <strain evidence="1">Grunow 1884</strain>
    </source>
</reference>
<organism evidence="1">
    <name type="scientific">Trieres chinensis</name>
    <name type="common">Marine centric diatom</name>
    <name type="synonym">Odontella sinensis</name>
    <dbReference type="NCBI Taxonomy" id="1514140"/>
    <lineage>
        <taxon>Eukaryota</taxon>
        <taxon>Sar</taxon>
        <taxon>Stramenopiles</taxon>
        <taxon>Ochrophyta</taxon>
        <taxon>Bacillariophyta</taxon>
        <taxon>Mediophyceae</taxon>
        <taxon>Biddulphiophycidae</taxon>
        <taxon>Eupodiscales</taxon>
        <taxon>Parodontellaceae</taxon>
        <taxon>Trieres</taxon>
    </lineage>
</organism>
<dbReference type="AlphaFoldDB" id="A0A7S2EIE8"/>
<name>A0A7S2EIE8_TRICV</name>
<accession>A0A7S2EIE8</accession>
<protein>
    <submittedName>
        <fullName evidence="1">Uncharacterized protein</fullName>
    </submittedName>
</protein>
<proteinExistence type="predicted"/>
<sequence length="120" mass="13430">MDLVWADTLNEVRCCRDESGGGRLWKRKCVDVDGFEDVFARSKIGDECLEMDFYDAYEVCRKAGGRLCTADEVLSSCTKGTGCRHDHELIWTCSEGGAKCEWNSECCSGECIDGECEPYN</sequence>
<dbReference type="EMBL" id="HBGO01015733">
    <property type="protein sequence ID" value="CAD9336927.1"/>
    <property type="molecule type" value="Transcribed_RNA"/>
</dbReference>
<gene>
    <name evidence="1" type="ORF">OSIN01602_LOCUS8885</name>
</gene>